<keyword evidence="3" id="KW-1185">Reference proteome</keyword>
<comment type="caution">
    <text evidence="2">The sequence shown here is derived from an EMBL/GenBank/DDBJ whole genome shotgun (WGS) entry which is preliminary data.</text>
</comment>
<protein>
    <recommendedName>
        <fullName evidence="4">WG repeat-containing protein</fullName>
    </recommendedName>
</protein>
<feature type="chain" id="PRO_5020238705" description="WG repeat-containing protein" evidence="1">
    <location>
        <begin position="31"/>
        <end position="675"/>
    </location>
</feature>
<dbReference type="RefSeq" id="WP_129208377.1">
    <property type="nucleotide sequence ID" value="NZ_BMGU01000003.1"/>
</dbReference>
<feature type="signal peptide" evidence="1">
    <location>
        <begin position="1"/>
        <end position="30"/>
    </location>
</feature>
<dbReference type="PANTHER" id="PTHR37841">
    <property type="entry name" value="GLR2918 PROTEIN"/>
    <property type="match status" value="1"/>
</dbReference>
<evidence type="ECO:0000313" key="2">
    <source>
        <dbReference type="EMBL" id="RXS95202.1"/>
    </source>
</evidence>
<evidence type="ECO:0008006" key="4">
    <source>
        <dbReference type="Google" id="ProtNLM"/>
    </source>
</evidence>
<keyword evidence="1" id="KW-0732">Signal</keyword>
<dbReference type="Proteomes" id="UP000290253">
    <property type="component" value="Unassembled WGS sequence"/>
</dbReference>
<reference evidence="2 3" key="1">
    <citation type="journal article" date="2016" name="Int. J. Syst. Evol. Microbiol.">
        <title>Acidipila dinghuensis sp. nov., an acidobacterium isolated from forest soil.</title>
        <authorList>
            <person name="Jiang Y.W."/>
            <person name="Wang J."/>
            <person name="Chen M.H."/>
            <person name="Lv Y.Y."/>
            <person name="Qiu L.H."/>
        </authorList>
    </citation>
    <scope>NUCLEOTIDE SEQUENCE [LARGE SCALE GENOMIC DNA]</scope>
    <source>
        <strain evidence="2 3">DHOF10</strain>
    </source>
</reference>
<dbReference type="OrthoDB" id="210273at2"/>
<dbReference type="AlphaFoldDB" id="A0A4Q1SDA6"/>
<evidence type="ECO:0000313" key="3">
    <source>
        <dbReference type="Proteomes" id="UP000290253"/>
    </source>
</evidence>
<organism evidence="2 3">
    <name type="scientific">Silvibacterium dinghuense</name>
    <dbReference type="NCBI Taxonomy" id="1560006"/>
    <lineage>
        <taxon>Bacteria</taxon>
        <taxon>Pseudomonadati</taxon>
        <taxon>Acidobacteriota</taxon>
        <taxon>Terriglobia</taxon>
        <taxon>Terriglobales</taxon>
        <taxon>Acidobacteriaceae</taxon>
        <taxon>Silvibacterium</taxon>
    </lineage>
</organism>
<dbReference type="PANTHER" id="PTHR37841:SF1">
    <property type="entry name" value="DUF3298 DOMAIN-CONTAINING PROTEIN"/>
    <property type="match status" value="1"/>
</dbReference>
<gene>
    <name evidence="2" type="ORF">ESZ00_11395</name>
</gene>
<sequence length="675" mass="74859">MKSATSQRLPRRAIFLMLCFCMGLLPGARAAAQSPTPSEIHWPEANLTCTPNGKVFRCSSMTDGSTVFDDVESFSVQGSVAIIDIHGKWRIIDAKGHNVLPGEYDFISHFDKDGPALFLLESWEKNTETVEGVCDSSGQILIPVKYREVHYIPAAQRFIVTQNNKDFLFDANGHNLMETGFDSISKPFAGEKNSLWVVREGPEEGAIAPATGHLLIPLGKWLLQSRGPFIIAEQDDAQGVFDHDGKPILPMAEDQQISWWEEGHLLIVNTGSGETDDSYALNADLQEVIPHHRYAVMKPYGKRLAIYSNEKWGLLSPQLAVIVAPQYSAINELHQSDNSLFLIDVPKQEGAHQYGVIDSNGKIILSPAWENINLKLLPANTPAADGDKRADVPAYYIVSKGQRFGLLSATGDTLLPTEFDSIESLDEDDPRLVATRNNRAELVDGRTGKQILPPDYEELSLLDGYSDLFLAKNSGKLGVITASRETLIPFAYDAFVDGDSLEHTLLLSQHGQTHRFTLIRSNDHWATRSTTQDVLGLPCDTNPVVNITRAKTTECYLPKPFSHEQQVLDGSHNGLLREATWPSLLLSQTQAFIFLGEFATAELPLLPNTLPLCRDTKGFSILLTSKSSQDDPTLCQSSSLHRLTFIRTTPTTLHCNECSEHNIPDTWIRYDMQAH</sequence>
<dbReference type="EMBL" id="SDMK01000002">
    <property type="protein sequence ID" value="RXS95202.1"/>
    <property type="molecule type" value="Genomic_DNA"/>
</dbReference>
<name>A0A4Q1SDA6_9BACT</name>
<dbReference type="Pfam" id="PF14903">
    <property type="entry name" value="WG_beta_rep"/>
    <property type="match status" value="2"/>
</dbReference>
<dbReference type="InterPro" id="IPR032774">
    <property type="entry name" value="WG_beta_rep"/>
</dbReference>
<accession>A0A4Q1SDA6</accession>
<evidence type="ECO:0000256" key="1">
    <source>
        <dbReference type="SAM" id="SignalP"/>
    </source>
</evidence>
<proteinExistence type="predicted"/>